<name>A0ABU0HGF0_9HYPH</name>
<evidence type="ECO:0000256" key="1">
    <source>
        <dbReference type="ARBA" id="ARBA00006129"/>
    </source>
</evidence>
<dbReference type="InterPro" id="IPR043129">
    <property type="entry name" value="ATPase_NBD"/>
</dbReference>
<dbReference type="Gene3D" id="3.30.420.40">
    <property type="match status" value="1"/>
</dbReference>
<evidence type="ECO:0000313" key="4">
    <source>
        <dbReference type="EMBL" id="MDQ0441397.1"/>
    </source>
</evidence>
<dbReference type="PANTHER" id="PTHR34847:SF1">
    <property type="entry name" value="NODULATION PROTEIN U"/>
    <property type="match status" value="1"/>
</dbReference>
<dbReference type="EC" id="2.1.3.-" evidence="4"/>
<dbReference type="GO" id="GO:0016740">
    <property type="term" value="F:transferase activity"/>
    <property type="evidence" value="ECO:0007669"/>
    <property type="project" value="UniProtKB-KW"/>
</dbReference>
<organism evidence="4 5">
    <name type="scientific">Methylobacterium persicinum</name>
    <dbReference type="NCBI Taxonomy" id="374426"/>
    <lineage>
        <taxon>Bacteria</taxon>
        <taxon>Pseudomonadati</taxon>
        <taxon>Pseudomonadota</taxon>
        <taxon>Alphaproteobacteria</taxon>
        <taxon>Hyphomicrobiales</taxon>
        <taxon>Methylobacteriaceae</taxon>
        <taxon>Methylobacterium</taxon>
    </lineage>
</organism>
<dbReference type="EMBL" id="JAUSVV010000002">
    <property type="protein sequence ID" value="MDQ0441397.1"/>
    <property type="molecule type" value="Genomic_DNA"/>
</dbReference>
<keyword evidence="4" id="KW-0808">Transferase</keyword>
<comment type="caution">
    <text evidence="4">The sequence shown here is derived from an EMBL/GenBank/DDBJ whole genome shotgun (WGS) entry which is preliminary data.</text>
</comment>
<dbReference type="Proteomes" id="UP001236369">
    <property type="component" value="Unassembled WGS sequence"/>
</dbReference>
<keyword evidence="5" id="KW-1185">Reference proteome</keyword>
<sequence length="597" mass="64573">MILLRVRANPARMRFYLGLATTFHDPALALVGPDGTLLFAEATERFLQYKRAPNCEPDAPMRIAPLLREYVPPGSEIVVASTWGEQFTGFLKGQAQAGTFDLPALAAHPVDLNASFVPEQAERVFIADLHLAQERAGLGTLLALTQDVRTGGSPPRARIVGQRRYPHHLCHAAYGLWGSPFHDATAVVVDGMGETGASAIYRLANGQIEEVKRHRGRGSLGFLYGLITDLAGFDQVKGEEWKIMGLAPYGRPDPELAAILARLCRIEGTRLRFADADTIRGVAADLLARRPADAMENGWADLARCGQDLFGTLMDTLVGEAHALAPSDNLVIAGGCGLNSSYNGRVLGRSPFTRLHVPSAPADDGNAVGAAWLAFRDDNPDWTGPPDTVRPLTPYLGARVSTAPMERLAEQEPRARKLGHGAVTREAARILAAGGLVGWVQGQAEFGPRALGNRSILADPRPAGAKDSLNAKVKYREAFRPFAPSILAVAGPDWFEDFSDSPYMERTLVWKESVRDKVPAVVHEDGTGRLQTVTAARNPAYASLIEAFRELTGVPVLLNTSFNVMGKPILHTAEDAILMFYTTGLDALVVEDWIVVK</sequence>
<dbReference type="PANTHER" id="PTHR34847">
    <property type="entry name" value="NODULATION PROTEIN U"/>
    <property type="match status" value="1"/>
</dbReference>
<feature type="domain" description="Carbamoyltransferase C-terminal" evidence="3">
    <location>
        <begin position="428"/>
        <end position="597"/>
    </location>
</feature>
<evidence type="ECO:0000259" key="2">
    <source>
        <dbReference type="Pfam" id="PF02543"/>
    </source>
</evidence>
<dbReference type="Pfam" id="PF02543">
    <property type="entry name" value="Carbam_trans_N"/>
    <property type="match status" value="1"/>
</dbReference>
<evidence type="ECO:0000259" key="3">
    <source>
        <dbReference type="Pfam" id="PF16861"/>
    </source>
</evidence>
<dbReference type="InterPro" id="IPR051338">
    <property type="entry name" value="NodU/CmcH_Carbamoyltrnsfr"/>
</dbReference>
<comment type="similarity">
    <text evidence="1">Belongs to the NodU/CmcH family.</text>
</comment>
<dbReference type="Gene3D" id="3.90.870.20">
    <property type="entry name" value="Carbamoyltransferase, C-terminal domain"/>
    <property type="match status" value="1"/>
</dbReference>
<accession>A0ABU0HGF0</accession>
<dbReference type="InterPro" id="IPR031730">
    <property type="entry name" value="Carbam_trans_C"/>
</dbReference>
<evidence type="ECO:0000313" key="5">
    <source>
        <dbReference type="Proteomes" id="UP001236369"/>
    </source>
</evidence>
<dbReference type="SUPFAM" id="SSF53067">
    <property type="entry name" value="Actin-like ATPase domain"/>
    <property type="match status" value="1"/>
</dbReference>
<feature type="domain" description="Carbamoyltransferase" evidence="2">
    <location>
        <begin position="164"/>
        <end position="371"/>
    </location>
</feature>
<reference evidence="4 5" key="1">
    <citation type="submission" date="2023-07" db="EMBL/GenBank/DDBJ databases">
        <title>Genomic Encyclopedia of Type Strains, Phase IV (KMG-IV): sequencing the most valuable type-strain genomes for metagenomic binning, comparative biology and taxonomic classification.</title>
        <authorList>
            <person name="Goeker M."/>
        </authorList>
    </citation>
    <scope>NUCLEOTIDE SEQUENCE [LARGE SCALE GENOMIC DNA]</scope>
    <source>
        <strain evidence="4 5">DSM 19562</strain>
    </source>
</reference>
<dbReference type="InterPro" id="IPR003696">
    <property type="entry name" value="Carbtransf_dom"/>
</dbReference>
<dbReference type="CDD" id="cd24033">
    <property type="entry name" value="ASKHA_NBD_NodU_CmcH-like_N"/>
    <property type="match status" value="1"/>
</dbReference>
<dbReference type="InterPro" id="IPR038152">
    <property type="entry name" value="Carbam_trans_C_sf"/>
</dbReference>
<dbReference type="Pfam" id="PF16861">
    <property type="entry name" value="Carbam_trans_C"/>
    <property type="match status" value="1"/>
</dbReference>
<gene>
    <name evidence="4" type="ORF">QO016_000880</name>
</gene>
<protein>
    <submittedName>
        <fullName evidence="4">Carbamoyltransferase</fullName>
        <ecNumber evidence="4">2.1.3.-</ecNumber>
    </submittedName>
</protein>
<proteinExistence type="inferred from homology"/>